<evidence type="ECO:0000313" key="2">
    <source>
        <dbReference type="EMBL" id="KAK0710294.1"/>
    </source>
</evidence>
<feature type="compositionally biased region" description="Low complexity" evidence="1">
    <location>
        <begin position="58"/>
        <end position="91"/>
    </location>
</feature>
<dbReference type="GeneID" id="85327520"/>
<evidence type="ECO:0000256" key="1">
    <source>
        <dbReference type="SAM" id="MobiDB-lite"/>
    </source>
</evidence>
<reference evidence="2" key="1">
    <citation type="submission" date="2023-06" db="EMBL/GenBank/DDBJ databases">
        <title>Genome-scale phylogeny and comparative genomics of the fungal order Sordariales.</title>
        <authorList>
            <consortium name="Lawrence Berkeley National Laboratory"/>
            <person name="Hensen N."/>
            <person name="Bonometti L."/>
            <person name="Westerberg I."/>
            <person name="Brannstrom I.O."/>
            <person name="Guillou S."/>
            <person name="Cros-Aarteil S."/>
            <person name="Calhoun S."/>
            <person name="Haridas S."/>
            <person name="Kuo A."/>
            <person name="Mondo S."/>
            <person name="Pangilinan J."/>
            <person name="Riley R."/>
            <person name="LaButti K."/>
            <person name="Andreopoulos B."/>
            <person name="Lipzen A."/>
            <person name="Chen C."/>
            <person name="Yanf M."/>
            <person name="Daum C."/>
            <person name="Ng V."/>
            <person name="Clum A."/>
            <person name="Steindorff A."/>
            <person name="Ohm R."/>
            <person name="Martin F."/>
            <person name="Silar P."/>
            <person name="Natvig D."/>
            <person name="Lalanne C."/>
            <person name="Gautier V."/>
            <person name="Ament-velasquez S.L."/>
            <person name="Kruys A."/>
            <person name="Hutchinson M.I."/>
            <person name="Powell A.J."/>
            <person name="Barry K."/>
            <person name="Miller A.N."/>
            <person name="Grigoriev I.V."/>
            <person name="Debuchy R."/>
            <person name="Gladieux P."/>
            <person name="Thoren M.H."/>
            <person name="Johannesson H."/>
        </authorList>
    </citation>
    <scope>NUCLEOTIDE SEQUENCE</scope>
    <source>
        <strain evidence="2">SMH2392-1A</strain>
    </source>
</reference>
<feature type="region of interest" description="Disordered" evidence="1">
    <location>
        <begin position="1"/>
        <end position="159"/>
    </location>
</feature>
<proteinExistence type="predicted"/>
<dbReference type="RefSeq" id="XP_060293598.1">
    <property type="nucleotide sequence ID" value="XM_060444250.1"/>
</dbReference>
<comment type="caution">
    <text evidence="2">The sequence shown here is derived from an EMBL/GenBank/DDBJ whole genome shotgun (WGS) entry which is preliminary data.</text>
</comment>
<organism evidence="2 3">
    <name type="scientific">Lasiosphaeria miniovina</name>
    <dbReference type="NCBI Taxonomy" id="1954250"/>
    <lineage>
        <taxon>Eukaryota</taxon>
        <taxon>Fungi</taxon>
        <taxon>Dikarya</taxon>
        <taxon>Ascomycota</taxon>
        <taxon>Pezizomycotina</taxon>
        <taxon>Sordariomycetes</taxon>
        <taxon>Sordariomycetidae</taxon>
        <taxon>Sordariales</taxon>
        <taxon>Lasiosphaeriaceae</taxon>
        <taxon>Lasiosphaeria</taxon>
    </lineage>
</organism>
<protein>
    <submittedName>
        <fullName evidence="2">Uncharacterized protein</fullName>
    </submittedName>
</protein>
<dbReference type="AlphaFoldDB" id="A0AA40A6Q4"/>
<name>A0AA40A6Q4_9PEZI</name>
<gene>
    <name evidence="2" type="ORF">B0T26DRAFT_743385</name>
</gene>
<dbReference type="EMBL" id="JAUIRO010000006">
    <property type="protein sequence ID" value="KAK0710294.1"/>
    <property type="molecule type" value="Genomic_DNA"/>
</dbReference>
<feature type="compositionally biased region" description="Basic and acidic residues" evidence="1">
    <location>
        <begin position="47"/>
        <end position="57"/>
    </location>
</feature>
<accession>A0AA40A6Q4</accession>
<dbReference type="Proteomes" id="UP001172101">
    <property type="component" value="Unassembled WGS sequence"/>
</dbReference>
<evidence type="ECO:0000313" key="3">
    <source>
        <dbReference type="Proteomes" id="UP001172101"/>
    </source>
</evidence>
<feature type="compositionally biased region" description="Basic and acidic residues" evidence="1">
    <location>
        <begin position="122"/>
        <end position="137"/>
    </location>
</feature>
<keyword evidence="3" id="KW-1185">Reference proteome</keyword>
<feature type="compositionally biased region" description="Polar residues" evidence="1">
    <location>
        <begin position="150"/>
        <end position="159"/>
    </location>
</feature>
<sequence length="159" mass="16229">MSDIIDAIRDAVNPSRREEATAPTYDPHKRGPYPDQAPPPASGEPGDDARSKREAKAQAKAVEQAAAADDITTGTTTGTTTSTTDTAAAADPSPKAASGTGFDAPEGTYGPHSSRLANALDPRVDSDRDGHPHHGRSELGSAATKPAHIGTSTGGMSMV</sequence>